<evidence type="ECO:0000313" key="3">
    <source>
        <dbReference type="Proteomes" id="UP000742786"/>
    </source>
</evidence>
<keyword evidence="1" id="KW-1133">Transmembrane helix</keyword>
<gene>
    <name evidence="2" type="ORF">GTOL_11980</name>
</gene>
<dbReference type="PANTHER" id="PTHR42941">
    <property type="entry name" value="SLL1037 PROTEIN"/>
    <property type="match status" value="1"/>
</dbReference>
<dbReference type="Proteomes" id="UP000742786">
    <property type="component" value="Unassembled WGS sequence"/>
</dbReference>
<sequence length="444" mass="48615">MKRERLLARLRSTSRRDLAIVGLSALLLVAGGFWGAAQFIRPAPPKQLIIATGWPGGAYQRYAAEYKQFFDKFGIQLIERPSSGSIENAELLRDDSQAVDAAFIQGGTTEPVEGDGLASLGAFYYEPLWIFYRAALSPGKPLERIADLKGRRIAVGGSGSGSRQLALDVLHANGLDAGAAKLLDAGGLDAVAALTGGKVDAVMVVGPTQSAAVWMLLYTPGVRIMNLANAETYVRMFPYLSTVVLPEGAVDLVKNIPPRDINLLAPMATIAVRSGTHPAHIDLLLQAAREVHGRPGIFHRPGDFPKAQGVDFPLSPEAERFYKSGKPFLQRYLPFWAATLIDRLVVMLIPLFAILIPVLRFAPALYGWRVRSRIFRHYGELKFLEADVESDPGSHTRQEWLDKLEGIEHGINHIAVPLAFSDRLFTLRTHLALVRETILKKTAA</sequence>
<reference evidence="2" key="1">
    <citation type="submission" date="2021-04" db="EMBL/GenBank/DDBJ databases">
        <authorList>
            <person name="Hornung B."/>
        </authorList>
    </citation>
    <scope>NUCLEOTIDE SEQUENCE</scope>
    <source>
        <strain evidence="2">G5G6</strain>
    </source>
</reference>
<dbReference type="Gene3D" id="3.40.190.10">
    <property type="entry name" value="Periplasmic binding protein-like II"/>
    <property type="match status" value="2"/>
</dbReference>
<name>A0A916N953_9PROT</name>
<dbReference type="AlphaFoldDB" id="A0A916N953"/>
<feature type="transmembrane region" description="Helical" evidence="1">
    <location>
        <begin position="344"/>
        <end position="368"/>
    </location>
</feature>
<dbReference type="InterPro" id="IPR011852">
    <property type="entry name" value="TRAP_TAXI"/>
</dbReference>
<comment type="caution">
    <text evidence="2">The sequence shown here is derived from an EMBL/GenBank/DDBJ whole genome shotgun (WGS) entry which is preliminary data.</text>
</comment>
<evidence type="ECO:0008006" key="4">
    <source>
        <dbReference type="Google" id="ProtNLM"/>
    </source>
</evidence>
<dbReference type="Pfam" id="PF16868">
    <property type="entry name" value="NMT1_3"/>
    <property type="match status" value="1"/>
</dbReference>
<dbReference type="RefSeq" id="WP_220635978.1">
    <property type="nucleotide sequence ID" value="NZ_CAJQUM010000001.1"/>
</dbReference>
<dbReference type="EMBL" id="CAJQUM010000001">
    <property type="protein sequence ID" value="CAG4884097.1"/>
    <property type="molecule type" value="Genomic_DNA"/>
</dbReference>
<proteinExistence type="predicted"/>
<keyword evidence="3" id="KW-1185">Reference proteome</keyword>
<keyword evidence="1" id="KW-0812">Transmembrane</keyword>
<dbReference type="SUPFAM" id="SSF53850">
    <property type="entry name" value="Periplasmic binding protein-like II"/>
    <property type="match status" value="1"/>
</dbReference>
<keyword evidence="1" id="KW-0472">Membrane</keyword>
<evidence type="ECO:0000256" key="1">
    <source>
        <dbReference type="SAM" id="Phobius"/>
    </source>
</evidence>
<accession>A0A916N953</accession>
<protein>
    <recommendedName>
        <fullName evidence="4">C4-dicarboxylate ABC transporter substrate-binding protein</fullName>
    </recommendedName>
</protein>
<evidence type="ECO:0000313" key="2">
    <source>
        <dbReference type="EMBL" id="CAG4884097.1"/>
    </source>
</evidence>
<organism evidence="2 3">
    <name type="scientific">Georgfuchsia toluolica</name>
    <dbReference type="NCBI Taxonomy" id="424218"/>
    <lineage>
        <taxon>Bacteria</taxon>
        <taxon>Pseudomonadati</taxon>
        <taxon>Pseudomonadota</taxon>
        <taxon>Betaproteobacteria</taxon>
        <taxon>Nitrosomonadales</taxon>
        <taxon>Sterolibacteriaceae</taxon>
        <taxon>Georgfuchsia</taxon>
    </lineage>
</organism>
<dbReference type="PANTHER" id="PTHR42941:SF1">
    <property type="entry name" value="SLL1037 PROTEIN"/>
    <property type="match status" value="1"/>
</dbReference>